<evidence type="ECO:0000256" key="1">
    <source>
        <dbReference type="SAM" id="Phobius"/>
    </source>
</evidence>
<gene>
    <name evidence="2" type="ORF">PN457_17710</name>
</gene>
<protein>
    <submittedName>
        <fullName evidence="2">Uncharacterized protein</fullName>
    </submittedName>
</protein>
<evidence type="ECO:0000313" key="3">
    <source>
        <dbReference type="Proteomes" id="UP001212499"/>
    </source>
</evidence>
<keyword evidence="1" id="KW-0472">Membrane</keyword>
<dbReference type="Proteomes" id="UP001212499">
    <property type="component" value="Unassembled WGS sequence"/>
</dbReference>
<dbReference type="RefSeq" id="WP_271734928.1">
    <property type="nucleotide sequence ID" value="NZ_JANQDP010000005.1"/>
</dbReference>
<keyword evidence="3" id="KW-1185">Reference proteome</keyword>
<organism evidence="2 3">
    <name type="scientific">Anabaenopsis arnoldii</name>
    <dbReference type="NCBI Taxonomy" id="2152938"/>
    <lineage>
        <taxon>Bacteria</taxon>
        <taxon>Bacillati</taxon>
        <taxon>Cyanobacteriota</taxon>
        <taxon>Cyanophyceae</taxon>
        <taxon>Nostocales</taxon>
        <taxon>Nodulariaceae</taxon>
        <taxon>Anabaenopsis</taxon>
    </lineage>
</organism>
<evidence type="ECO:0000313" key="2">
    <source>
        <dbReference type="EMBL" id="MDB9541471.1"/>
    </source>
</evidence>
<keyword evidence="1" id="KW-0812">Transmembrane</keyword>
<comment type="caution">
    <text evidence="2">The sequence shown here is derived from an EMBL/GenBank/DDBJ whole genome shotgun (WGS) entry which is preliminary data.</text>
</comment>
<sequence>MVHIRKNRNITVKYTGAGAIAYLYWLVLVRSPLTLPRVRYRSNFTKN</sequence>
<name>A0ABT5AVX3_9CYAN</name>
<feature type="transmembrane region" description="Helical" evidence="1">
    <location>
        <begin position="12"/>
        <end position="33"/>
    </location>
</feature>
<proteinExistence type="predicted"/>
<accession>A0ABT5AVX3</accession>
<reference evidence="2 3" key="1">
    <citation type="submission" date="2023-01" db="EMBL/GenBank/DDBJ databases">
        <title>Genomes from the Australian National Cyanobacteria Reference Collection.</title>
        <authorList>
            <person name="Willis A."/>
            <person name="Lee E.M.F."/>
        </authorList>
    </citation>
    <scope>NUCLEOTIDE SEQUENCE [LARGE SCALE GENOMIC DNA]</scope>
    <source>
        <strain evidence="2 3">CS-1033</strain>
    </source>
</reference>
<dbReference type="EMBL" id="JAQMUH010000194">
    <property type="protein sequence ID" value="MDB9541471.1"/>
    <property type="molecule type" value="Genomic_DNA"/>
</dbReference>
<keyword evidence="1" id="KW-1133">Transmembrane helix</keyword>